<proteinExistence type="predicted"/>
<sequence length="297" mass="33571">MCKMLLVVALPVVTLITLSALNLAQARVLQVQTTAAQETIDRILKVDDLVTDLQVERGTTATYLSSGGANIDAYERLLDKRRSTDASVENLRYPTEGLVVSEVFLPTKESFSSFLKDYRKTVRNGDITFEYNIRLYTNITFALMDWSETIIELPERGVIWPLAIASASMLRASDAIGIHRALGATFFTLCRFTTANQSWFTYLEGEASALLNVSFTYSIKSRVKYESEYQGSQLYDEINTQKGYMYNESYFDSCALLSDAIKYDNSLTWFQNLTSYIILIKRIRGSLTDDLVTALKQ</sequence>
<evidence type="ECO:0000313" key="4">
    <source>
        <dbReference type="EnsemblMetazoa" id="CapteP197422"/>
    </source>
</evidence>
<protein>
    <recommendedName>
        <fullName evidence="2">Nitrate/nitrite sensing protein domain-containing protein</fullName>
    </recommendedName>
</protein>
<feature type="chain" id="PRO_5008786982" description="Nitrate/nitrite sensing protein domain-containing protein" evidence="1">
    <location>
        <begin position="27"/>
        <end position="297"/>
    </location>
</feature>
<dbReference type="EMBL" id="KB309992">
    <property type="protein sequence ID" value="ELT92828.1"/>
    <property type="molecule type" value="Genomic_DNA"/>
</dbReference>
<feature type="non-terminal residue" evidence="3">
    <location>
        <position position="297"/>
    </location>
</feature>
<dbReference type="EMBL" id="AMQN01030239">
    <property type="status" value="NOT_ANNOTATED_CDS"/>
    <property type="molecule type" value="Genomic_DNA"/>
</dbReference>
<dbReference type="STRING" id="283909.R7TGD4"/>
<evidence type="ECO:0000313" key="5">
    <source>
        <dbReference type="Proteomes" id="UP000014760"/>
    </source>
</evidence>
<reference evidence="5" key="1">
    <citation type="submission" date="2012-12" db="EMBL/GenBank/DDBJ databases">
        <authorList>
            <person name="Hellsten U."/>
            <person name="Grimwood J."/>
            <person name="Chapman J.A."/>
            <person name="Shapiro H."/>
            <person name="Aerts A."/>
            <person name="Otillar R.P."/>
            <person name="Terry A.Y."/>
            <person name="Boore J.L."/>
            <person name="Simakov O."/>
            <person name="Marletaz F."/>
            <person name="Cho S.-J."/>
            <person name="Edsinger-Gonzales E."/>
            <person name="Havlak P."/>
            <person name="Kuo D.-H."/>
            <person name="Larsson T."/>
            <person name="Lv J."/>
            <person name="Arendt D."/>
            <person name="Savage R."/>
            <person name="Osoegawa K."/>
            <person name="de Jong P."/>
            <person name="Lindberg D.R."/>
            <person name="Seaver E.C."/>
            <person name="Weisblat D.A."/>
            <person name="Putnam N.H."/>
            <person name="Grigoriev I.V."/>
            <person name="Rokhsar D.S."/>
        </authorList>
    </citation>
    <scope>NUCLEOTIDE SEQUENCE</scope>
    <source>
        <strain evidence="5">I ESC-2004</strain>
    </source>
</reference>
<reference evidence="4" key="3">
    <citation type="submission" date="2015-06" db="UniProtKB">
        <authorList>
            <consortium name="EnsemblMetazoa"/>
        </authorList>
    </citation>
    <scope>IDENTIFICATION</scope>
</reference>
<feature type="signal peptide" evidence="1">
    <location>
        <begin position="1"/>
        <end position="26"/>
    </location>
</feature>
<keyword evidence="5" id="KW-1185">Reference proteome</keyword>
<keyword evidence="1" id="KW-0732">Signal</keyword>
<reference evidence="3 5" key="2">
    <citation type="journal article" date="2013" name="Nature">
        <title>Insights into bilaterian evolution from three spiralian genomes.</title>
        <authorList>
            <person name="Simakov O."/>
            <person name="Marletaz F."/>
            <person name="Cho S.J."/>
            <person name="Edsinger-Gonzales E."/>
            <person name="Havlak P."/>
            <person name="Hellsten U."/>
            <person name="Kuo D.H."/>
            <person name="Larsson T."/>
            <person name="Lv J."/>
            <person name="Arendt D."/>
            <person name="Savage R."/>
            <person name="Osoegawa K."/>
            <person name="de Jong P."/>
            <person name="Grimwood J."/>
            <person name="Chapman J.A."/>
            <person name="Shapiro H."/>
            <person name="Aerts A."/>
            <person name="Otillar R.P."/>
            <person name="Terry A.Y."/>
            <person name="Boore J.L."/>
            <person name="Grigoriev I.V."/>
            <person name="Lindberg D.R."/>
            <person name="Seaver E.C."/>
            <person name="Weisblat D.A."/>
            <person name="Putnam N.H."/>
            <person name="Rokhsar D.S."/>
        </authorList>
    </citation>
    <scope>NUCLEOTIDE SEQUENCE</scope>
    <source>
        <strain evidence="3 5">I ESC-2004</strain>
    </source>
</reference>
<dbReference type="AlphaFoldDB" id="R7TGD4"/>
<dbReference type="InterPro" id="IPR013587">
    <property type="entry name" value="Nitrate/nitrite_sensing"/>
</dbReference>
<dbReference type="Proteomes" id="UP000014760">
    <property type="component" value="Unassembled WGS sequence"/>
</dbReference>
<dbReference type="EnsemblMetazoa" id="CapteT197422">
    <property type="protein sequence ID" value="CapteP197422"/>
    <property type="gene ID" value="CapteG197422"/>
</dbReference>
<evidence type="ECO:0000259" key="2">
    <source>
        <dbReference type="Pfam" id="PF08376"/>
    </source>
</evidence>
<accession>R7TGD4</accession>
<dbReference type="OrthoDB" id="6145546at2759"/>
<gene>
    <name evidence="3" type="ORF">CAPTEDRAFT_197422</name>
</gene>
<dbReference type="OMA" id="ISEVYWR"/>
<dbReference type="Pfam" id="PF08376">
    <property type="entry name" value="NIT"/>
    <property type="match status" value="1"/>
</dbReference>
<evidence type="ECO:0000313" key="3">
    <source>
        <dbReference type="EMBL" id="ELT92828.1"/>
    </source>
</evidence>
<evidence type="ECO:0000256" key="1">
    <source>
        <dbReference type="SAM" id="SignalP"/>
    </source>
</evidence>
<feature type="domain" description="Nitrate/nitrite sensing protein" evidence="2">
    <location>
        <begin position="48"/>
        <end position="291"/>
    </location>
</feature>
<dbReference type="HOGENOM" id="CLU_938669_0_0_1"/>
<organism evidence="3">
    <name type="scientific">Capitella teleta</name>
    <name type="common">Polychaete worm</name>
    <dbReference type="NCBI Taxonomy" id="283909"/>
    <lineage>
        <taxon>Eukaryota</taxon>
        <taxon>Metazoa</taxon>
        <taxon>Spiralia</taxon>
        <taxon>Lophotrochozoa</taxon>
        <taxon>Annelida</taxon>
        <taxon>Polychaeta</taxon>
        <taxon>Sedentaria</taxon>
        <taxon>Scolecida</taxon>
        <taxon>Capitellidae</taxon>
        <taxon>Capitella</taxon>
    </lineage>
</organism>
<name>R7TGD4_CAPTE</name>